<feature type="region of interest" description="Disordered" evidence="1">
    <location>
        <begin position="292"/>
        <end position="319"/>
    </location>
</feature>
<evidence type="ECO:0000313" key="3">
    <source>
        <dbReference type="Proteomes" id="UP001412067"/>
    </source>
</evidence>
<accession>A0ABR2MCM5</accession>
<evidence type="ECO:0000313" key="2">
    <source>
        <dbReference type="EMBL" id="KAK8961900.1"/>
    </source>
</evidence>
<reference evidence="2 3" key="1">
    <citation type="journal article" date="2022" name="Nat. Plants">
        <title>Genomes of leafy and leafless Platanthera orchids illuminate the evolution of mycoheterotrophy.</title>
        <authorList>
            <person name="Li M.H."/>
            <person name="Liu K.W."/>
            <person name="Li Z."/>
            <person name="Lu H.C."/>
            <person name="Ye Q.L."/>
            <person name="Zhang D."/>
            <person name="Wang J.Y."/>
            <person name="Li Y.F."/>
            <person name="Zhong Z.M."/>
            <person name="Liu X."/>
            <person name="Yu X."/>
            <person name="Liu D.K."/>
            <person name="Tu X.D."/>
            <person name="Liu B."/>
            <person name="Hao Y."/>
            <person name="Liao X.Y."/>
            <person name="Jiang Y.T."/>
            <person name="Sun W.H."/>
            <person name="Chen J."/>
            <person name="Chen Y.Q."/>
            <person name="Ai Y."/>
            <person name="Zhai J.W."/>
            <person name="Wu S.S."/>
            <person name="Zhou Z."/>
            <person name="Hsiao Y.Y."/>
            <person name="Wu W.L."/>
            <person name="Chen Y.Y."/>
            <person name="Lin Y.F."/>
            <person name="Hsu J.L."/>
            <person name="Li C.Y."/>
            <person name="Wang Z.W."/>
            <person name="Zhao X."/>
            <person name="Zhong W.Y."/>
            <person name="Ma X.K."/>
            <person name="Ma L."/>
            <person name="Huang J."/>
            <person name="Chen G.Z."/>
            <person name="Huang M.Z."/>
            <person name="Huang L."/>
            <person name="Peng D.H."/>
            <person name="Luo Y.B."/>
            <person name="Zou S.Q."/>
            <person name="Chen S.P."/>
            <person name="Lan S."/>
            <person name="Tsai W.C."/>
            <person name="Van de Peer Y."/>
            <person name="Liu Z.J."/>
        </authorList>
    </citation>
    <scope>NUCLEOTIDE SEQUENCE [LARGE SCALE GENOMIC DNA]</scope>
    <source>
        <strain evidence="2">Lor288</strain>
    </source>
</reference>
<feature type="region of interest" description="Disordered" evidence="1">
    <location>
        <begin position="97"/>
        <end position="190"/>
    </location>
</feature>
<organism evidence="2 3">
    <name type="scientific">Platanthera guangdongensis</name>
    <dbReference type="NCBI Taxonomy" id="2320717"/>
    <lineage>
        <taxon>Eukaryota</taxon>
        <taxon>Viridiplantae</taxon>
        <taxon>Streptophyta</taxon>
        <taxon>Embryophyta</taxon>
        <taxon>Tracheophyta</taxon>
        <taxon>Spermatophyta</taxon>
        <taxon>Magnoliopsida</taxon>
        <taxon>Liliopsida</taxon>
        <taxon>Asparagales</taxon>
        <taxon>Orchidaceae</taxon>
        <taxon>Orchidoideae</taxon>
        <taxon>Orchideae</taxon>
        <taxon>Orchidinae</taxon>
        <taxon>Platanthera</taxon>
    </lineage>
</organism>
<keyword evidence="3" id="KW-1185">Reference proteome</keyword>
<dbReference type="Proteomes" id="UP001412067">
    <property type="component" value="Unassembled WGS sequence"/>
</dbReference>
<gene>
    <name evidence="2" type="ORF">KSP40_PGU015210</name>
</gene>
<feature type="region of interest" description="Disordered" evidence="1">
    <location>
        <begin position="1"/>
        <end position="82"/>
    </location>
</feature>
<sequence>MEGIVRGLLAQRGGSVSANRGDESGSVNSESRAPTEEARWKERRLVNQRGRRHEEDARDGSSSAKRETRRESTDRLIVSSSQTLQNKSFSLGILSWASNKSSSSPSKRKKTIKKVKRDPTPNELAPTNLQLPTSGLELSLPEEPQGNRPQEVGSGAISADTDSHPPASASRLKAQETHLPEGASAQASPSTLQQFPMLIRLSPKPSGGSWGWLAGEFVSTVLPPERGDSSHKGAREKQFSEQEVDKMMTTAIKAAEHMLHMMQTLDMLQADCEKITTKDLIPELYLPADSSKEEVNSLFGDEDDKDDNSGDDSGDVGKS</sequence>
<name>A0ABR2MCM5_9ASPA</name>
<feature type="compositionally biased region" description="Basic residues" evidence="1">
    <location>
        <begin position="106"/>
        <end position="116"/>
    </location>
</feature>
<feature type="compositionally biased region" description="Basic and acidic residues" evidence="1">
    <location>
        <begin position="52"/>
        <end position="74"/>
    </location>
</feature>
<comment type="caution">
    <text evidence="2">The sequence shown here is derived from an EMBL/GenBank/DDBJ whole genome shotgun (WGS) entry which is preliminary data.</text>
</comment>
<feature type="compositionally biased region" description="Basic and acidic residues" evidence="1">
    <location>
        <begin position="33"/>
        <end position="45"/>
    </location>
</feature>
<feature type="compositionally biased region" description="Acidic residues" evidence="1">
    <location>
        <begin position="300"/>
        <end position="319"/>
    </location>
</feature>
<evidence type="ECO:0000256" key="1">
    <source>
        <dbReference type="SAM" id="MobiDB-lite"/>
    </source>
</evidence>
<protein>
    <submittedName>
        <fullName evidence="2">Uncharacterized protein</fullName>
    </submittedName>
</protein>
<proteinExistence type="predicted"/>
<dbReference type="EMBL" id="JBBWWR010000009">
    <property type="protein sequence ID" value="KAK8961900.1"/>
    <property type="molecule type" value="Genomic_DNA"/>
</dbReference>